<accession>A0ABS6TH01</accession>
<dbReference type="Proteomes" id="UP000774130">
    <property type="component" value="Unassembled WGS sequence"/>
</dbReference>
<name>A0ABS6TH01_9ENTE</name>
<protein>
    <submittedName>
        <fullName evidence="1">DUF1062 domain-containing protein</fullName>
    </submittedName>
</protein>
<dbReference type="InterPro" id="IPR009412">
    <property type="entry name" value="DUF1062"/>
</dbReference>
<organism evidence="1 2">
    <name type="scientific">Enterococcus alishanensis</name>
    <dbReference type="NCBI Taxonomy" id="1303817"/>
    <lineage>
        <taxon>Bacteria</taxon>
        <taxon>Bacillati</taxon>
        <taxon>Bacillota</taxon>
        <taxon>Bacilli</taxon>
        <taxon>Lactobacillales</taxon>
        <taxon>Enterococcaceae</taxon>
        <taxon>Enterococcus</taxon>
    </lineage>
</organism>
<dbReference type="EMBL" id="JAHUZB010000007">
    <property type="protein sequence ID" value="MBV7392100.1"/>
    <property type="molecule type" value="Genomic_DNA"/>
</dbReference>
<dbReference type="Pfam" id="PF06353">
    <property type="entry name" value="DUF1062"/>
    <property type="match status" value="1"/>
</dbReference>
<evidence type="ECO:0000313" key="2">
    <source>
        <dbReference type="Proteomes" id="UP000774130"/>
    </source>
</evidence>
<dbReference type="RefSeq" id="WP_218327312.1">
    <property type="nucleotide sequence ID" value="NZ_JAHUZB010000007.1"/>
</dbReference>
<sequence>MKNVQWKVNCLSIPTIIRHCKKCHKDTEFICSEMFRVNAQKKNLDIWLIYNCEQCKTSWNATIFSRVNSNKIDLKMLNQFLDNDPELVKKYSLDKTTLKKNGVYIKELDYEIIGEKFLSSESVKLEILSDYPVDIKLSTLLKRKLELSNGEFKRLFFNCQFEKLNSREARKKLNDHLIVFFNAKEIVTHNN</sequence>
<evidence type="ECO:0000313" key="1">
    <source>
        <dbReference type="EMBL" id="MBV7392100.1"/>
    </source>
</evidence>
<comment type="caution">
    <text evidence="1">The sequence shown here is derived from an EMBL/GenBank/DDBJ whole genome shotgun (WGS) entry which is preliminary data.</text>
</comment>
<reference evidence="1 2" key="1">
    <citation type="submission" date="2021-06" db="EMBL/GenBank/DDBJ databases">
        <title>Enterococcus alishanensis sp. nov., a novel lactic acid bacterium isolated from fresh coffee beans.</title>
        <authorList>
            <person name="Chen Y.-S."/>
        </authorList>
    </citation>
    <scope>NUCLEOTIDE SEQUENCE [LARGE SCALE GENOMIC DNA]</scope>
    <source>
        <strain evidence="1 2">ALS3</strain>
    </source>
</reference>
<keyword evidence="2" id="KW-1185">Reference proteome</keyword>
<proteinExistence type="predicted"/>
<gene>
    <name evidence="1" type="ORF">KUA55_15565</name>
</gene>